<dbReference type="Gene3D" id="2.40.170.20">
    <property type="entry name" value="TonB-dependent receptor, beta-barrel domain"/>
    <property type="match status" value="1"/>
</dbReference>
<comment type="subcellular location">
    <subcellularLocation>
        <location evidence="1 10">Cell outer membrane</location>
        <topology evidence="1 10">Multi-pass membrane protein</topology>
    </subcellularLocation>
</comment>
<keyword evidence="4 10" id="KW-0812">Transmembrane</keyword>
<keyword evidence="15" id="KW-0675">Receptor</keyword>
<evidence type="ECO:0000256" key="1">
    <source>
        <dbReference type="ARBA" id="ARBA00004571"/>
    </source>
</evidence>
<dbReference type="KEGG" id="ole:K0B96_02390"/>
<dbReference type="InterPro" id="IPR036942">
    <property type="entry name" value="Beta-barrel_TonB_sf"/>
</dbReference>
<feature type="domain" description="TonB-dependent receptor-like beta-barrel" evidence="13">
    <location>
        <begin position="234"/>
        <end position="601"/>
    </location>
</feature>
<evidence type="ECO:0000313" key="16">
    <source>
        <dbReference type="Proteomes" id="UP000825051"/>
    </source>
</evidence>
<dbReference type="Pfam" id="PF07715">
    <property type="entry name" value="Plug"/>
    <property type="match status" value="1"/>
</dbReference>
<evidence type="ECO:0000256" key="3">
    <source>
        <dbReference type="ARBA" id="ARBA00022452"/>
    </source>
</evidence>
<dbReference type="SUPFAM" id="SSF56935">
    <property type="entry name" value="Porins"/>
    <property type="match status" value="1"/>
</dbReference>
<dbReference type="InterPro" id="IPR012910">
    <property type="entry name" value="Plug_dom"/>
</dbReference>
<feature type="signal peptide" evidence="12">
    <location>
        <begin position="1"/>
        <end position="28"/>
    </location>
</feature>
<proteinExistence type="inferred from homology"/>
<dbReference type="GO" id="GO:0009279">
    <property type="term" value="C:cell outer membrane"/>
    <property type="evidence" value="ECO:0007669"/>
    <property type="project" value="UniProtKB-SubCell"/>
</dbReference>
<keyword evidence="7 11" id="KW-0798">TonB box</keyword>
<dbReference type="PROSITE" id="PS52016">
    <property type="entry name" value="TONB_DEPENDENT_REC_3"/>
    <property type="match status" value="1"/>
</dbReference>
<dbReference type="AlphaFoldDB" id="A0A8F9TUV0"/>
<evidence type="ECO:0000256" key="12">
    <source>
        <dbReference type="SAM" id="SignalP"/>
    </source>
</evidence>
<dbReference type="PANTHER" id="PTHR30069">
    <property type="entry name" value="TONB-DEPENDENT OUTER MEMBRANE RECEPTOR"/>
    <property type="match status" value="1"/>
</dbReference>
<keyword evidence="6" id="KW-0406">Ion transport</keyword>
<dbReference type="Pfam" id="PF00593">
    <property type="entry name" value="TonB_dep_Rec_b-barrel"/>
    <property type="match status" value="1"/>
</dbReference>
<evidence type="ECO:0000259" key="14">
    <source>
        <dbReference type="Pfam" id="PF07715"/>
    </source>
</evidence>
<dbReference type="PANTHER" id="PTHR30069:SF53">
    <property type="entry name" value="COLICIN I RECEPTOR-RELATED"/>
    <property type="match status" value="1"/>
</dbReference>
<name>A0A8F9TUV0_9BACT</name>
<keyword evidence="3 10" id="KW-1134">Transmembrane beta strand</keyword>
<evidence type="ECO:0000313" key="15">
    <source>
        <dbReference type="EMBL" id="QYM79485.1"/>
    </source>
</evidence>
<gene>
    <name evidence="15" type="ORF">K0B96_02390</name>
</gene>
<evidence type="ECO:0000256" key="11">
    <source>
        <dbReference type="RuleBase" id="RU003357"/>
    </source>
</evidence>
<keyword evidence="8 10" id="KW-0472">Membrane</keyword>
<keyword evidence="5 12" id="KW-0732">Signal</keyword>
<dbReference type="CDD" id="cd01347">
    <property type="entry name" value="ligand_gated_channel"/>
    <property type="match status" value="1"/>
</dbReference>
<protein>
    <submittedName>
        <fullName evidence="15">TonB-dependent receptor</fullName>
    </submittedName>
</protein>
<evidence type="ECO:0000256" key="4">
    <source>
        <dbReference type="ARBA" id="ARBA00022692"/>
    </source>
</evidence>
<dbReference type="EMBL" id="CP080507">
    <property type="protein sequence ID" value="QYM79485.1"/>
    <property type="molecule type" value="Genomic_DNA"/>
</dbReference>
<evidence type="ECO:0000256" key="6">
    <source>
        <dbReference type="ARBA" id="ARBA00023065"/>
    </source>
</evidence>
<keyword evidence="9 10" id="KW-0998">Cell outer membrane</keyword>
<comment type="similarity">
    <text evidence="10 11">Belongs to the TonB-dependent receptor family.</text>
</comment>
<dbReference type="InterPro" id="IPR000531">
    <property type="entry name" value="Beta-barrel_TonB"/>
</dbReference>
<evidence type="ECO:0000256" key="9">
    <source>
        <dbReference type="ARBA" id="ARBA00023237"/>
    </source>
</evidence>
<evidence type="ECO:0000256" key="8">
    <source>
        <dbReference type="ARBA" id="ARBA00023136"/>
    </source>
</evidence>
<dbReference type="GO" id="GO:0015889">
    <property type="term" value="P:cobalamin transport"/>
    <property type="evidence" value="ECO:0007669"/>
    <property type="project" value="TreeGrafter"/>
</dbReference>
<evidence type="ECO:0000256" key="5">
    <source>
        <dbReference type="ARBA" id="ARBA00022729"/>
    </source>
</evidence>
<feature type="chain" id="PRO_5034362510" evidence="12">
    <location>
        <begin position="29"/>
        <end position="627"/>
    </location>
</feature>
<evidence type="ECO:0000256" key="7">
    <source>
        <dbReference type="ARBA" id="ARBA00023077"/>
    </source>
</evidence>
<dbReference type="InterPro" id="IPR037066">
    <property type="entry name" value="Plug_dom_sf"/>
</dbReference>
<sequence>MNPFSQSRLPGRLLLALPAVLLAPAANAQTPDAPQVLETFVTTGTRTPAAPQTLGSAVDTLTANELARRQIDSLAEALGGVPGAPLFASGAPGASASLFLRGANSNQTLFLVDGLRMNDPNTDYAVLLGGATLAPGDRIEVVRGPQSTLYGSDAVGGVVALTTGKGAGAPSAQVSAEAGSFGTVRGGVAAQGASGPAAYNVSVQAGHTDNARANNAFDGATTALRLDRTLSEHAAMGATLRWFHGDYGDPGDRFTDDPNNTVREDNVLGTLFADVKWGGAWQAHVILGGQDRRFVSDNPAPNPPYFSPAQTTVVKNRRAVLDAQTSFTGWDRHRVTGGATLEANHTVNTGFGDIDRRQSLWAVFAQDEFSPVDEVYLTTGLRHDDFDTFGGATTGRATVAWLVAGRTLKLRASYGTGFRAPGFLDLYGQSAYYVGNPDLKPEEARGGDVGVDYYLPGQRGVLSATAFQTDYRNLIVYDFTVYPSTVVNAGKARTRGIELSATVSWAGAIDARVGYTYLDAQNRVDGSRLLRRPRHGLNAEVSHDFGRGFTAGAGVAFAAQREDVDAASYLTIDAEDYTVARIFVTWQVSAALAVKARVENLLNEKYEAVNGYPARGAGAFGGVEWRF</sequence>
<keyword evidence="2 10" id="KW-0813">Transport</keyword>
<organism evidence="15 16">
    <name type="scientific">Horticoccus luteus</name>
    <dbReference type="NCBI Taxonomy" id="2862869"/>
    <lineage>
        <taxon>Bacteria</taxon>
        <taxon>Pseudomonadati</taxon>
        <taxon>Verrucomicrobiota</taxon>
        <taxon>Opitutia</taxon>
        <taxon>Opitutales</taxon>
        <taxon>Opitutaceae</taxon>
        <taxon>Horticoccus</taxon>
    </lineage>
</organism>
<evidence type="ECO:0000256" key="10">
    <source>
        <dbReference type="PROSITE-ProRule" id="PRU01360"/>
    </source>
</evidence>
<feature type="domain" description="TonB-dependent receptor plug" evidence="14">
    <location>
        <begin position="53"/>
        <end position="158"/>
    </location>
</feature>
<reference evidence="15" key="1">
    <citation type="submission" date="2021-08" db="EMBL/GenBank/DDBJ databases">
        <title>Genome of a novel bacterium of the phylum Verrucomicrobia, Oleiharenicola sp. KSB-15.</title>
        <authorList>
            <person name="Chung J.-H."/>
            <person name="Ahn J.-H."/>
            <person name="Yoon Y."/>
            <person name="Kim D.-Y."/>
            <person name="An S.-H."/>
            <person name="Park I."/>
            <person name="Yeon J."/>
        </authorList>
    </citation>
    <scope>NUCLEOTIDE SEQUENCE</scope>
    <source>
        <strain evidence="15">KSB-15</strain>
    </source>
</reference>
<dbReference type="Proteomes" id="UP000825051">
    <property type="component" value="Chromosome"/>
</dbReference>
<dbReference type="RefSeq" id="WP_220163419.1">
    <property type="nucleotide sequence ID" value="NZ_CP080507.1"/>
</dbReference>
<dbReference type="Gene3D" id="2.170.130.10">
    <property type="entry name" value="TonB-dependent receptor, plug domain"/>
    <property type="match status" value="1"/>
</dbReference>
<evidence type="ECO:0000256" key="2">
    <source>
        <dbReference type="ARBA" id="ARBA00022448"/>
    </source>
</evidence>
<keyword evidence="16" id="KW-1185">Reference proteome</keyword>
<accession>A0A8F9TUV0</accession>
<evidence type="ECO:0000259" key="13">
    <source>
        <dbReference type="Pfam" id="PF00593"/>
    </source>
</evidence>
<dbReference type="GO" id="GO:0006811">
    <property type="term" value="P:monoatomic ion transport"/>
    <property type="evidence" value="ECO:0007669"/>
    <property type="project" value="UniProtKB-KW"/>
</dbReference>
<dbReference type="InterPro" id="IPR039426">
    <property type="entry name" value="TonB-dep_rcpt-like"/>
</dbReference>